<reference evidence="1 2" key="1">
    <citation type="submission" date="2017-04" db="EMBL/GenBank/DDBJ databases">
        <title>The genome sequence of mycobacteriophage Shandong1.</title>
        <authorList>
            <person name="Fan X."/>
            <person name="Zhao Z."/>
            <person name="Zhao K."/>
            <person name="Song S."/>
            <person name="Li J."/>
            <person name="Xie J."/>
        </authorList>
    </citation>
    <scope>NUCLEOTIDE SEQUENCE [LARGE SCALE GENOMIC DNA]</scope>
</reference>
<dbReference type="Proteomes" id="UP000226045">
    <property type="component" value="Segment"/>
</dbReference>
<keyword evidence="2" id="KW-1185">Reference proteome</keyword>
<dbReference type="GeneID" id="60323006"/>
<sequence>MSEPTKTGLPETIGRILAPIAAAVAPIIAERLARELRENLPGIVDQLADRVIERLPDLSHLDEAIVALIKGAIPDLGKLDQIDDILRAAIREAFNSLPFPFKF</sequence>
<dbReference type="KEGG" id="vg:60323006"/>
<organism evidence="1 2">
    <name type="scientific">Mycobacterium phage Shandong1</name>
    <dbReference type="NCBI Taxonomy" id="1983447"/>
    <lineage>
        <taxon>Viruses</taxon>
        <taxon>Duplodnaviria</taxon>
        <taxon>Heunggongvirae</taxon>
        <taxon>Uroviricota</taxon>
        <taxon>Caudoviricetes</taxon>
        <taxon>Weiservirinae</taxon>
        <taxon>Unicornvirus</taxon>
        <taxon>Unicornvirus shandong1</taxon>
    </lineage>
</organism>
<dbReference type="RefSeq" id="YP_009951568.1">
    <property type="nucleotide sequence ID" value="NC_051602.1"/>
</dbReference>
<evidence type="ECO:0000313" key="2">
    <source>
        <dbReference type="Proteomes" id="UP000226045"/>
    </source>
</evidence>
<proteinExistence type="predicted"/>
<evidence type="ECO:0000313" key="1">
    <source>
        <dbReference type="EMBL" id="ARQ95535.1"/>
    </source>
</evidence>
<name>A0A1X9SHC5_9CAUD</name>
<protein>
    <submittedName>
        <fullName evidence="1">Uncharacterized protein</fullName>
    </submittedName>
</protein>
<accession>A0A1X9SHC5</accession>
<dbReference type="EMBL" id="KY945355">
    <property type="protein sequence ID" value="ARQ95535.1"/>
    <property type="molecule type" value="Genomic_DNA"/>
</dbReference>